<proteinExistence type="predicted"/>
<feature type="non-terminal residue" evidence="1">
    <location>
        <position position="1"/>
    </location>
</feature>
<accession>A0A8S3GWS0</accession>
<comment type="caution">
    <text evidence="1">The sequence shown here is derived from an EMBL/GenBank/DDBJ whole genome shotgun (WGS) entry which is preliminary data.</text>
</comment>
<gene>
    <name evidence="1" type="ORF">SMN809_LOCUS66794</name>
</gene>
<name>A0A8S3GWS0_9BILA</name>
<evidence type="ECO:0000313" key="2">
    <source>
        <dbReference type="Proteomes" id="UP000676336"/>
    </source>
</evidence>
<dbReference type="Proteomes" id="UP000676336">
    <property type="component" value="Unassembled WGS sequence"/>
</dbReference>
<sequence length="89" mass="10192">MNNPSVLDTSFLFKYSSSSSSLQDDLDMAVHSIVNNNHDNVVNERQNVAERILSQKMSQLLTKNITDKKLCFINNIQYEINTTPSWLTK</sequence>
<dbReference type="EMBL" id="CAJOBI010314072">
    <property type="protein sequence ID" value="CAF5173896.1"/>
    <property type="molecule type" value="Genomic_DNA"/>
</dbReference>
<dbReference type="AlphaFoldDB" id="A0A8S3GWS0"/>
<organism evidence="1 2">
    <name type="scientific">Rotaria magnacalcarata</name>
    <dbReference type="NCBI Taxonomy" id="392030"/>
    <lineage>
        <taxon>Eukaryota</taxon>
        <taxon>Metazoa</taxon>
        <taxon>Spiralia</taxon>
        <taxon>Gnathifera</taxon>
        <taxon>Rotifera</taxon>
        <taxon>Eurotatoria</taxon>
        <taxon>Bdelloidea</taxon>
        <taxon>Philodinida</taxon>
        <taxon>Philodinidae</taxon>
        <taxon>Rotaria</taxon>
    </lineage>
</organism>
<evidence type="ECO:0000313" key="1">
    <source>
        <dbReference type="EMBL" id="CAF5173896.1"/>
    </source>
</evidence>
<protein>
    <submittedName>
        <fullName evidence="1">Uncharacterized protein</fullName>
    </submittedName>
</protein>
<reference evidence="1" key="1">
    <citation type="submission" date="2021-02" db="EMBL/GenBank/DDBJ databases">
        <authorList>
            <person name="Nowell W R."/>
        </authorList>
    </citation>
    <scope>NUCLEOTIDE SEQUENCE</scope>
</reference>